<proteinExistence type="predicted"/>
<accession>I3CHV9</accession>
<dbReference type="RefSeq" id="WP_002690182.1">
    <property type="nucleotide sequence ID" value="NZ_JH600070.1"/>
</dbReference>
<dbReference type="EMBL" id="JH600070">
    <property type="protein sequence ID" value="EIJ43202.1"/>
    <property type="molecule type" value="Genomic_DNA"/>
</dbReference>
<protein>
    <recommendedName>
        <fullName evidence="3">CD-NTase associated protein 4-like DNA endonuclease domain-containing protein</fullName>
    </recommendedName>
</protein>
<sequence>MTIEKILLGLFDKSVLDYFKHKQRGGQSNQDGNRYENFFAVSQLIELFYILLNNTNATDIQIYIQADAFVDDLLIVDEQHSSYRHFQLKNAQQLSWGNGLKSLADDFYKQKQINVHQNIQYTALTLVCSQPKAFEKLVNNIPTEIMSFSKVIYFPVADTLNQLILSHVDFKESLEKICFSNESDKLEALAILILGHWQDKQTTVNSVHELLRELQAKFPNYLIKNNLTIDSLLPQVRAIFAEITDFSYNIQHGYFHWNYMNLESGVVLYPIDSNEFNNIQRTVIAQYPRHFDDLVGILLL</sequence>
<dbReference type="HOGENOM" id="CLU_075243_0_0_6"/>
<evidence type="ECO:0000313" key="1">
    <source>
        <dbReference type="EMBL" id="EIJ43202.1"/>
    </source>
</evidence>
<gene>
    <name evidence="1" type="ORF">BegalDRAFT_2348</name>
</gene>
<evidence type="ECO:0008006" key="3">
    <source>
        <dbReference type="Google" id="ProtNLM"/>
    </source>
</evidence>
<keyword evidence="2" id="KW-1185">Reference proteome</keyword>
<reference evidence="1 2" key="1">
    <citation type="submission" date="2011-11" db="EMBL/GenBank/DDBJ databases">
        <title>Improved High-Quality Draft sequence of Beggiatoa alba B18lD.</title>
        <authorList>
            <consortium name="US DOE Joint Genome Institute"/>
            <person name="Lucas S."/>
            <person name="Han J."/>
            <person name="Lapidus A."/>
            <person name="Cheng J.-F."/>
            <person name="Goodwin L."/>
            <person name="Pitluck S."/>
            <person name="Peters L."/>
            <person name="Mikhailova N."/>
            <person name="Held B."/>
            <person name="Detter J.C."/>
            <person name="Han C."/>
            <person name="Tapia R."/>
            <person name="Land M."/>
            <person name="Hauser L."/>
            <person name="Kyrpides N."/>
            <person name="Ivanova N."/>
            <person name="Pagani I."/>
            <person name="Samuel K."/>
            <person name="Teske A."/>
            <person name="Mueller J."/>
            <person name="Woyke T."/>
        </authorList>
    </citation>
    <scope>NUCLEOTIDE SEQUENCE [LARGE SCALE GENOMIC DNA]</scope>
    <source>
        <strain evidence="1 2">B18LD</strain>
    </source>
</reference>
<dbReference type="Proteomes" id="UP000005744">
    <property type="component" value="Unassembled WGS sequence"/>
</dbReference>
<dbReference type="OrthoDB" id="509703at2"/>
<dbReference type="STRING" id="395493.BegalDRAFT_2348"/>
<organism evidence="1 2">
    <name type="scientific">Beggiatoa alba B18LD</name>
    <dbReference type="NCBI Taxonomy" id="395493"/>
    <lineage>
        <taxon>Bacteria</taxon>
        <taxon>Pseudomonadati</taxon>
        <taxon>Pseudomonadota</taxon>
        <taxon>Gammaproteobacteria</taxon>
        <taxon>Thiotrichales</taxon>
        <taxon>Thiotrichaceae</taxon>
        <taxon>Beggiatoa</taxon>
    </lineage>
</organism>
<dbReference type="AlphaFoldDB" id="I3CHV9"/>
<evidence type="ECO:0000313" key="2">
    <source>
        <dbReference type="Proteomes" id="UP000005744"/>
    </source>
</evidence>
<dbReference type="eggNOG" id="ENOG502ZAN9">
    <property type="taxonomic scope" value="Bacteria"/>
</dbReference>
<name>I3CHV9_9GAMM</name>